<dbReference type="GO" id="GO:0015035">
    <property type="term" value="F:protein-disulfide reductase activity"/>
    <property type="evidence" value="ECO:0007669"/>
    <property type="project" value="InterPro"/>
</dbReference>
<evidence type="ECO:0000313" key="2">
    <source>
        <dbReference type="Proteomes" id="UP000607197"/>
    </source>
</evidence>
<reference evidence="1" key="1">
    <citation type="journal article" date="2014" name="Int. J. Syst. Evol. Microbiol.">
        <title>Complete genome sequence of Corynebacterium casei LMG S-19264T (=DSM 44701T), isolated from a smear-ripened cheese.</title>
        <authorList>
            <consortium name="US DOE Joint Genome Institute (JGI-PGF)"/>
            <person name="Walter F."/>
            <person name="Albersmeier A."/>
            <person name="Kalinowski J."/>
            <person name="Ruckert C."/>
        </authorList>
    </citation>
    <scope>NUCLEOTIDE SEQUENCE</scope>
    <source>
        <strain evidence="1">JCM 19596</strain>
    </source>
</reference>
<reference evidence="1" key="2">
    <citation type="submission" date="2020-09" db="EMBL/GenBank/DDBJ databases">
        <authorList>
            <person name="Sun Q."/>
            <person name="Ohkuma M."/>
        </authorList>
    </citation>
    <scope>NUCLEOTIDE SEQUENCE</scope>
    <source>
        <strain evidence="1">JCM 19596</strain>
    </source>
</reference>
<evidence type="ECO:0000313" key="1">
    <source>
        <dbReference type="EMBL" id="GGL46536.1"/>
    </source>
</evidence>
<proteinExistence type="predicted"/>
<sequence length="132" mass="15070">MSEPYPQKTDAHPPRIVYDDECGFCTWCARFAARHGDFELVGFHELTPDQLARLPDDYEHCAHLLTDDAVYDCGASAEHVIRHLVPALDGVFHALNYVPGYAALRERTYRWAADRRALWGKLLRECPPAEDD</sequence>
<dbReference type="InterPro" id="IPR007263">
    <property type="entry name" value="DCC1-like"/>
</dbReference>
<dbReference type="RefSeq" id="WP_229773865.1">
    <property type="nucleotide sequence ID" value="NZ_BMPG01000001.1"/>
</dbReference>
<comment type="caution">
    <text evidence="1">The sequence shown here is derived from an EMBL/GenBank/DDBJ whole genome shotgun (WGS) entry which is preliminary data.</text>
</comment>
<dbReference type="Proteomes" id="UP000607197">
    <property type="component" value="Unassembled WGS sequence"/>
</dbReference>
<dbReference type="AlphaFoldDB" id="A0A830F7B4"/>
<dbReference type="Pfam" id="PF04134">
    <property type="entry name" value="DCC1-like"/>
    <property type="match status" value="1"/>
</dbReference>
<organism evidence="1 2">
    <name type="scientific">Halocalculus aciditolerans</name>
    <dbReference type="NCBI Taxonomy" id="1383812"/>
    <lineage>
        <taxon>Archaea</taxon>
        <taxon>Methanobacteriati</taxon>
        <taxon>Methanobacteriota</taxon>
        <taxon>Stenosarchaea group</taxon>
        <taxon>Halobacteria</taxon>
        <taxon>Halobacteriales</taxon>
        <taxon>Halobacteriaceae</taxon>
        <taxon>Halocalculus</taxon>
    </lineage>
</organism>
<dbReference type="EMBL" id="BMPG01000001">
    <property type="protein sequence ID" value="GGL46536.1"/>
    <property type="molecule type" value="Genomic_DNA"/>
</dbReference>
<accession>A0A830F7B4</accession>
<keyword evidence="2" id="KW-1185">Reference proteome</keyword>
<gene>
    <name evidence="1" type="ORF">GCM10009039_01110</name>
</gene>
<protein>
    <submittedName>
        <fullName evidence="1">Thiol-disulfide oxidoreductase</fullName>
    </submittedName>
</protein>
<name>A0A830F7B4_9EURY</name>